<keyword evidence="4" id="KW-1185">Reference proteome</keyword>
<reference evidence="3 4" key="1">
    <citation type="submission" date="2019-01" db="EMBL/GenBank/DDBJ databases">
        <authorList>
            <consortium name="Pathogen Informatics"/>
        </authorList>
    </citation>
    <scope>NUCLEOTIDE SEQUENCE [LARGE SCALE GENOMIC DNA]</scope>
    <source>
        <strain evidence="3 4">NCTC10138</strain>
    </source>
</reference>
<sequence>MKKIYLLITIILTLFLITGCKKVEDHAQKYVEQIQITYNGNDSSSSVTNNINLMLKTGSYDINWVSDNDAVSIDKNIGIVKRIDTNVNVKLTAYVTISEKEYNKEFNLIVIKKENKLEYKINFNYNYGDNPEIKEIIVQEGNTIGSITNPTREGYKFVGWMISESEAFDTNQIIDGDLNLFARWIEEKEEIEIFVEDFEFLEAMKNSGNNSSEYMDYEPFIGNSGVEWELVKTRIDLGLKAGGNALTFAGRGNGDGPGVGGIYGREIEKGISYLEFDARLPFSPKSKYPQVPGGDKPANVHVIVKINNEVVKDFQFKDDNEADKGKKIIIDNLNVKGTYSMSIEVSSGHRLTIDNILWKSNPEKNNSDVPFYSIDFETGIDIKEFDTEEVEYDFNGIKYIVQELRVKPEDIHNEKELAYMNESNGNVVGRLRGKGQTTYTAVLYNVNAFEYVSKITFDARLFGSGEYFDHDLNFVVKIIAADGEIIEKIELTEKFKNYEILVDKDNVIIKFEVIGGTINLDNIKYYG</sequence>
<dbReference type="AlphaFoldDB" id="A0A449BF42"/>
<protein>
    <submittedName>
        <fullName evidence="3">Listeria-Bacteroides repeat domain (List_Bact_rpt)</fullName>
    </submittedName>
</protein>
<proteinExistence type="predicted"/>
<dbReference type="InterPro" id="IPR042229">
    <property type="entry name" value="Listeria/Bacterioides_rpt_sf"/>
</dbReference>
<evidence type="ECO:0000313" key="3">
    <source>
        <dbReference type="EMBL" id="VEU81048.1"/>
    </source>
</evidence>
<dbReference type="PROSITE" id="PS51257">
    <property type="entry name" value="PROKAR_LIPOPROTEIN"/>
    <property type="match status" value="1"/>
</dbReference>
<dbReference type="EMBL" id="LR215048">
    <property type="protein sequence ID" value="VEU81048.1"/>
    <property type="molecule type" value="Genomic_DNA"/>
</dbReference>
<accession>A0A449BF42</accession>
<dbReference type="InterPro" id="IPR013378">
    <property type="entry name" value="InlB-like_B-rpt"/>
</dbReference>
<dbReference type="InterPro" id="IPR046780">
    <property type="entry name" value="aBig_2"/>
</dbReference>
<evidence type="ECO:0000259" key="2">
    <source>
        <dbReference type="Pfam" id="PF20578"/>
    </source>
</evidence>
<dbReference type="KEGG" id="aaxa:NCTC10138_01439"/>
<evidence type="ECO:0000313" key="4">
    <source>
        <dbReference type="Proteomes" id="UP000289841"/>
    </source>
</evidence>
<organism evidence="3 4">
    <name type="scientific">Haploplasma axanthum</name>
    <name type="common">Acholeplasma axanthum</name>
    <dbReference type="NCBI Taxonomy" id="29552"/>
    <lineage>
        <taxon>Bacteria</taxon>
        <taxon>Bacillati</taxon>
        <taxon>Mycoplasmatota</taxon>
        <taxon>Mollicutes</taxon>
        <taxon>Acholeplasmatales</taxon>
        <taxon>Acholeplasmataceae</taxon>
        <taxon>Haploplasma</taxon>
    </lineage>
</organism>
<dbReference type="Pfam" id="PF09479">
    <property type="entry name" value="Flg_new"/>
    <property type="match status" value="1"/>
</dbReference>
<dbReference type="GO" id="GO:0030313">
    <property type="term" value="C:cell envelope"/>
    <property type="evidence" value="ECO:0007669"/>
    <property type="project" value="UniProtKB-SubCell"/>
</dbReference>
<dbReference type="Proteomes" id="UP000289841">
    <property type="component" value="Chromosome"/>
</dbReference>
<gene>
    <name evidence="3" type="ORF">NCTC10138_01439</name>
</gene>
<dbReference type="Gene3D" id="2.60.40.4270">
    <property type="entry name" value="Listeria-Bacteroides repeat domain"/>
    <property type="match status" value="1"/>
</dbReference>
<dbReference type="RefSeq" id="WP_026389964.1">
    <property type="nucleotide sequence ID" value="NZ_LR215048.1"/>
</dbReference>
<dbReference type="Pfam" id="PF20578">
    <property type="entry name" value="aBig_2"/>
    <property type="match status" value="1"/>
</dbReference>
<dbReference type="STRING" id="1278311.GCA_000428705_00130"/>
<evidence type="ECO:0000256" key="1">
    <source>
        <dbReference type="ARBA" id="ARBA00004196"/>
    </source>
</evidence>
<name>A0A449BF42_HAPAX</name>
<comment type="subcellular location">
    <subcellularLocation>
        <location evidence="1">Cell envelope</location>
    </subcellularLocation>
</comment>
<feature type="domain" description="Atrophied bacterial Ig" evidence="2">
    <location>
        <begin position="32"/>
        <end position="112"/>
    </location>
</feature>